<dbReference type="InterPro" id="IPR045231">
    <property type="entry name" value="Yip1/4-like"/>
</dbReference>
<evidence type="ECO:0000256" key="5">
    <source>
        <dbReference type="ARBA" id="ARBA00023136"/>
    </source>
</evidence>
<dbReference type="InParanoid" id="G8JU56"/>
<dbReference type="Pfam" id="PF04893">
    <property type="entry name" value="Yip1"/>
    <property type="match status" value="1"/>
</dbReference>
<dbReference type="Proteomes" id="UP000006790">
    <property type="component" value="Chromosome 4"/>
</dbReference>
<dbReference type="AlphaFoldDB" id="G8JU56"/>
<comment type="caution">
    <text evidence="6">Lacks conserved residue(s) required for the propagation of feature annotation.</text>
</comment>
<evidence type="ECO:0000256" key="7">
    <source>
        <dbReference type="SAM" id="MobiDB-lite"/>
    </source>
</evidence>
<proteinExistence type="inferred from homology"/>
<gene>
    <name evidence="9" type="ordered locus">Ecym_4522</name>
</gene>
<evidence type="ECO:0000256" key="6">
    <source>
        <dbReference type="RuleBase" id="RU361264"/>
    </source>
</evidence>
<dbReference type="PANTHER" id="PTHR21236:SF2">
    <property type="entry name" value="PROTEIN YIPF"/>
    <property type="match status" value="1"/>
</dbReference>
<dbReference type="KEGG" id="erc:Ecym_4522"/>
<evidence type="ECO:0000259" key="8">
    <source>
        <dbReference type="Pfam" id="PF04893"/>
    </source>
</evidence>
<feature type="transmembrane region" description="Helical" evidence="6">
    <location>
        <begin position="251"/>
        <end position="270"/>
    </location>
</feature>
<dbReference type="InterPro" id="IPR006977">
    <property type="entry name" value="Yip1_dom"/>
</dbReference>
<evidence type="ECO:0000313" key="10">
    <source>
        <dbReference type="Proteomes" id="UP000006790"/>
    </source>
</evidence>
<evidence type="ECO:0000313" key="9">
    <source>
        <dbReference type="EMBL" id="AET39559.1"/>
    </source>
</evidence>
<feature type="transmembrane region" description="Helical" evidence="6">
    <location>
        <begin position="130"/>
        <end position="147"/>
    </location>
</feature>
<dbReference type="FunCoup" id="G8JU56">
    <property type="interactions" value="978"/>
</dbReference>
<dbReference type="PANTHER" id="PTHR21236">
    <property type="entry name" value="GOLGI MEMBRANE PROTEIN YIP1"/>
    <property type="match status" value="1"/>
</dbReference>
<dbReference type="EMBL" id="CP002500">
    <property type="protein sequence ID" value="AET39559.1"/>
    <property type="molecule type" value="Genomic_DNA"/>
</dbReference>
<feature type="transmembrane region" description="Helical" evidence="6">
    <location>
        <begin position="196"/>
        <end position="216"/>
    </location>
</feature>
<name>G8JU56_ERECY</name>
<dbReference type="HOGENOM" id="CLU_074741_3_1_1"/>
<keyword evidence="4 6" id="KW-1133">Transmembrane helix</keyword>
<feature type="domain" description="Yip1" evidence="8">
    <location>
        <begin position="103"/>
        <end position="267"/>
    </location>
</feature>
<protein>
    <recommendedName>
        <fullName evidence="6">Protein YIP</fullName>
    </recommendedName>
</protein>
<evidence type="ECO:0000256" key="2">
    <source>
        <dbReference type="ARBA" id="ARBA00010596"/>
    </source>
</evidence>
<dbReference type="GO" id="GO:0048280">
    <property type="term" value="P:vesicle fusion with Golgi apparatus"/>
    <property type="evidence" value="ECO:0007669"/>
    <property type="project" value="EnsemblFungi"/>
</dbReference>
<reference evidence="10" key="1">
    <citation type="journal article" date="2012" name="G3 (Bethesda)">
        <title>Pichia sorbitophila, an interspecies yeast hybrid reveals early steps of genome resolution following polyploidization.</title>
        <authorList>
            <person name="Leh Louis V."/>
            <person name="Despons L."/>
            <person name="Friedrich A."/>
            <person name="Martin T."/>
            <person name="Durrens P."/>
            <person name="Casaregola S."/>
            <person name="Neuveglise C."/>
            <person name="Fairhead C."/>
            <person name="Marck C."/>
            <person name="Cruz J.A."/>
            <person name="Straub M.L."/>
            <person name="Kugler V."/>
            <person name="Sacerdot C."/>
            <person name="Uzunov Z."/>
            <person name="Thierry A."/>
            <person name="Weiss S."/>
            <person name="Bleykasten C."/>
            <person name="De Montigny J."/>
            <person name="Jacques N."/>
            <person name="Jung P."/>
            <person name="Lemaire M."/>
            <person name="Mallet S."/>
            <person name="Morel G."/>
            <person name="Richard G.F."/>
            <person name="Sarkar A."/>
            <person name="Savel G."/>
            <person name="Schacherer J."/>
            <person name="Seret M.L."/>
            <person name="Talla E."/>
            <person name="Samson G."/>
            <person name="Jubin C."/>
            <person name="Poulain J."/>
            <person name="Vacherie B."/>
            <person name="Barbe V."/>
            <person name="Pelletier E."/>
            <person name="Sherman D.J."/>
            <person name="Westhof E."/>
            <person name="Weissenbach J."/>
            <person name="Baret P.V."/>
            <person name="Wincker P."/>
            <person name="Gaillardin C."/>
            <person name="Dujon B."/>
            <person name="Souciet J.L."/>
        </authorList>
    </citation>
    <scope>NUCLEOTIDE SEQUENCE [LARGE SCALE GENOMIC DNA]</scope>
    <source>
        <strain evidence="10">CBS 270.75 / DBVPG 7215 / KCTC 17166 / NRRL Y-17582</strain>
    </source>
</reference>
<feature type="compositionally biased region" description="Low complexity" evidence="7">
    <location>
        <begin position="32"/>
        <end position="41"/>
    </location>
</feature>
<dbReference type="STRING" id="931890.G8JU56"/>
<dbReference type="GO" id="GO:0005802">
    <property type="term" value="C:trans-Golgi network"/>
    <property type="evidence" value="ECO:0007669"/>
    <property type="project" value="TreeGrafter"/>
</dbReference>
<evidence type="ECO:0000256" key="3">
    <source>
        <dbReference type="ARBA" id="ARBA00022692"/>
    </source>
</evidence>
<dbReference type="GO" id="GO:0005789">
    <property type="term" value="C:endoplasmic reticulum membrane"/>
    <property type="evidence" value="ECO:0007669"/>
    <property type="project" value="EnsemblFungi"/>
</dbReference>
<comment type="subcellular location">
    <subcellularLocation>
        <location evidence="6">Golgi apparatus membrane</location>
        <topology evidence="6">Multi-pass membrane protein</topology>
    </subcellularLocation>
    <subcellularLocation>
        <location evidence="1">Membrane</location>
        <topology evidence="1">Multi-pass membrane protein</topology>
    </subcellularLocation>
</comment>
<dbReference type="GO" id="GO:0006888">
    <property type="term" value="P:endoplasmic reticulum to Golgi vesicle-mediated transport"/>
    <property type="evidence" value="ECO:0007669"/>
    <property type="project" value="EnsemblFungi"/>
</dbReference>
<feature type="transmembrane region" description="Helical" evidence="6">
    <location>
        <begin position="222"/>
        <end position="244"/>
    </location>
</feature>
<accession>G8JU56</accession>
<dbReference type="GO" id="GO:0030134">
    <property type="term" value="C:COPII-coated ER to Golgi transport vesicle"/>
    <property type="evidence" value="ECO:0007669"/>
    <property type="project" value="EnsemblFungi"/>
</dbReference>
<comment type="similarity">
    <text evidence="2 6">Belongs to the YIP1 family.</text>
</comment>
<sequence length="271" mass="29744">MSYYNQQLGANGRFYQPSQQFQFPQGAMSFDPSGSSSSPSGNPANFTNEQLPNGILNALSTRGYSYEPPFLEELGINFNHILSKTKFVLTPTKSVNLPLEIFNDTDLSGPLLFCLIFGTMLLTAGKVHFGYIYGVALFGSLSLYQLLKLMSNQRPSLSAATATSVSSSVTQGPTVSSPPSPSLNSNSVSFLKTASILGYSFLPLCFLATIGVFISLDNWFGYILSLVFVVWCTWSSSGFFTYYLQLHNVRVLIAYPLLIFYSVFALMAIFV</sequence>
<dbReference type="eggNOG" id="KOG3103">
    <property type="taxonomic scope" value="Eukaryota"/>
</dbReference>
<dbReference type="OrthoDB" id="440385at2759"/>
<evidence type="ECO:0000256" key="1">
    <source>
        <dbReference type="ARBA" id="ARBA00004141"/>
    </source>
</evidence>
<feature type="region of interest" description="Disordered" evidence="7">
    <location>
        <begin position="26"/>
        <end position="46"/>
    </location>
</feature>
<evidence type="ECO:0000256" key="4">
    <source>
        <dbReference type="ARBA" id="ARBA00022989"/>
    </source>
</evidence>
<dbReference type="RefSeq" id="XP_003646376.1">
    <property type="nucleotide sequence ID" value="XM_003646328.1"/>
</dbReference>
<dbReference type="GeneID" id="11472823"/>
<organism evidence="9 10">
    <name type="scientific">Eremothecium cymbalariae (strain CBS 270.75 / DBVPG 7215 / KCTC 17166 / NRRL Y-17582)</name>
    <name type="common">Yeast</name>
    <dbReference type="NCBI Taxonomy" id="931890"/>
    <lineage>
        <taxon>Eukaryota</taxon>
        <taxon>Fungi</taxon>
        <taxon>Dikarya</taxon>
        <taxon>Ascomycota</taxon>
        <taxon>Saccharomycotina</taxon>
        <taxon>Saccharomycetes</taxon>
        <taxon>Saccharomycetales</taxon>
        <taxon>Saccharomycetaceae</taxon>
        <taxon>Eremothecium</taxon>
    </lineage>
</organism>
<keyword evidence="5 6" id="KW-0472">Membrane</keyword>
<keyword evidence="3 6" id="KW-0812">Transmembrane</keyword>
<dbReference type="OMA" id="PFQANYG"/>
<keyword evidence="10" id="KW-1185">Reference proteome</keyword>
<dbReference type="GO" id="GO:0000139">
    <property type="term" value="C:Golgi membrane"/>
    <property type="evidence" value="ECO:0007669"/>
    <property type="project" value="UniProtKB-SubCell"/>
</dbReference>